<gene>
    <name evidence="2" type="ORF">CYMTET_39975</name>
</gene>
<proteinExistence type="predicted"/>
<keyword evidence="3" id="KW-1185">Reference proteome</keyword>
<reference evidence="2 3" key="1">
    <citation type="journal article" date="2015" name="Genome Biol. Evol.">
        <title>Comparative Genomics of a Bacterivorous Green Alga Reveals Evolutionary Causalities and Consequences of Phago-Mixotrophic Mode of Nutrition.</title>
        <authorList>
            <person name="Burns J.A."/>
            <person name="Paasch A."/>
            <person name="Narechania A."/>
            <person name="Kim E."/>
        </authorList>
    </citation>
    <scope>NUCLEOTIDE SEQUENCE [LARGE SCALE GENOMIC DNA]</scope>
    <source>
        <strain evidence="2 3">PLY_AMNH</strain>
    </source>
</reference>
<dbReference type="AlphaFoldDB" id="A0AAE0F3F9"/>
<organism evidence="2 3">
    <name type="scientific">Cymbomonas tetramitiformis</name>
    <dbReference type="NCBI Taxonomy" id="36881"/>
    <lineage>
        <taxon>Eukaryota</taxon>
        <taxon>Viridiplantae</taxon>
        <taxon>Chlorophyta</taxon>
        <taxon>Pyramimonadophyceae</taxon>
        <taxon>Pyramimonadales</taxon>
        <taxon>Pyramimonadaceae</taxon>
        <taxon>Cymbomonas</taxon>
    </lineage>
</organism>
<name>A0AAE0F3F9_9CHLO</name>
<feature type="region of interest" description="Disordered" evidence="1">
    <location>
        <begin position="1"/>
        <end position="27"/>
    </location>
</feature>
<evidence type="ECO:0000313" key="3">
    <source>
        <dbReference type="Proteomes" id="UP001190700"/>
    </source>
</evidence>
<protein>
    <submittedName>
        <fullName evidence="2">Uncharacterized protein</fullName>
    </submittedName>
</protein>
<accession>A0AAE0F3F9</accession>
<feature type="compositionally biased region" description="Polar residues" evidence="1">
    <location>
        <begin position="1"/>
        <end position="23"/>
    </location>
</feature>
<evidence type="ECO:0000313" key="2">
    <source>
        <dbReference type="EMBL" id="KAK3250656.1"/>
    </source>
</evidence>
<dbReference type="EMBL" id="LGRX02026578">
    <property type="protein sequence ID" value="KAK3250656.1"/>
    <property type="molecule type" value="Genomic_DNA"/>
</dbReference>
<comment type="caution">
    <text evidence="2">The sequence shown here is derived from an EMBL/GenBank/DDBJ whole genome shotgun (WGS) entry which is preliminary data.</text>
</comment>
<dbReference type="Proteomes" id="UP001190700">
    <property type="component" value="Unassembled WGS sequence"/>
</dbReference>
<evidence type="ECO:0000256" key="1">
    <source>
        <dbReference type="SAM" id="MobiDB-lite"/>
    </source>
</evidence>
<sequence length="501" mass="54292">MSTNDESNNTLPRGGTTRATKASTVAERAEQGIEQWAQRRAVSWAPSSSGGMALLGSDVEYLLEDEQIDGVGKSSEFVACPLFSARHVPKRAKDEFVGVMWFKHLRVVFGVGDEFLKLDGGVRQIIAFEEALRRMPVKVIARMRERVAWAVCSTLWIDSGGGGSFSGGAGAGRATHNTLFLLLARIGLELNVKKSAVFSPLGACGALWDVVDASGDPMPGAVAPLEGIRVLGIPVQMDTRVVDPCIKMAIGAGAILPKLNDPPVQIMHRPSTVHASGEGGPPHQLRRGALERDTGIKQRLQEVADSPYLLGEEAVALSQLPTQWGGLGLILARRLAPASWLGTWAHVWKRLVMMFSLRGEGSVHASGGPGGKATGVYPLVAGLMAAMEDVRGARVKAAEADEHPMPEGFKQASHRSGMFTNQQHTVQDVLVEMLRNAFDPASVKKTRIYHRSYSPHWRPGITVLNYNGWRRRIIINVRGGRLAVCYIVREAGEQCVASYSW</sequence>